<evidence type="ECO:0000256" key="2">
    <source>
        <dbReference type="ARBA" id="ARBA00023315"/>
    </source>
</evidence>
<keyword evidence="2" id="KW-0012">Acyltransferase</keyword>
<name>A0A1H8DS33_9RHOB</name>
<organism evidence="4 5">
    <name type="scientific">Pseudorhodobacter antarcticus</name>
    <dbReference type="NCBI Taxonomy" id="1077947"/>
    <lineage>
        <taxon>Bacteria</taxon>
        <taxon>Pseudomonadati</taxon>
        <taxon>Pseudomonadota</taxon>
        <taxon>Alphaproteobacteria</taxon>
        <taxon>Rhodobacterales</taxon>
        <taxon>Paracoccaceae</taxon>
        <taxon>Pseudorhodobacter</taxon>
    </lineage>
</organism>
<dbReference type="GO" id="GO:0008080">
    <property type="term" value="F:N-acetyltransferase activity"/>
    <property type="evidence" value="ECO:0007669"/>
    <property type="project" value="TreeGrafter"/>
</dbReference>
<dbReference type="Gene3D" id="3.40.630.30">
    <property type="match status" value="1"/>
</dbReference>
<dbReference type="InterPro" id="IPR051016">
    <property type="entry name" value="Diverse_Substrate_AcTransf"/>
</dbReference>
<dbReference type="PANTHER" id="PTHR10545">
    <property type="entry name" value="DIAMINE N-ACETYLTRANSFERASE"/>
    <property type="match status" value="1"/>
</dbReference>
<accession>A0A1H8DS33</accession>
<evidence type="ECO:0000256" key="1">
    <source>
        <dbReference type="ARBA" id="ARBA00022679"/>
    </source>
</evidence>
<keyword evidence="5" id="KW-1185">Reference proteome</keyword>
<dbReference type="InterPro" id="IPR000182">
    <property type="entry name" value="GNAT_dom"/>
</dbReference>
<dbReference type="AlphaFoldDB" id="A0A1H8DS33"/>
<dbReference type="EMBL" id="FOCO01000007">
    <property type="protein sequence ID" value="SEN10033.1"/>
    <property type="molecule type" value="Genomic_DNA"/>
</dbReference>
<dbReference type="PROSITE" id="PS51186">
    <property type="entry name" value="GNAT"/>
    <property type="match status" value="1"/>
</dbReference>
<dbReference type="SUPFAM" id="SSF55729">
    <property type="entry name" value="Acyl-CoA N-acyltransferases (Nat)"/>
    <property type="match status" value="1"/>
</dbReference>
<dbReference type="CDD" id="cd04301">
    <property type="entry name" value="NAT_SF"/>
    <property type="match status" value="1"/>
</dbReference>
<gene>
    <name evidence="4" type="ORF">SAMN05216227_1007112</name>
</gene>
<protein>
    <submittedName>
        <fullName evidence="4">Ribosomal protein S18 acetylase RimI</fullName>
    </submittedName>
</protein>
<evidence type="ECO:0000259" key="3">
    <source>
        <dbReference type="PROSITE" id="PS51186"/>
    </source>
</evidence>
<sequence>MKIRALEPTDRAIWQQFMDDYATFYKTAVPDGGHDRVWAWIFDPNNDFWCDLIFDDDGNSFGFMQYQLMHRSLGGTMVCYLSDLYVRPDVRGTGAGRAMIDHVIAFAKGRGLTNVRWLTQEYNDTGRRLYDTYAPKSDFILYSLPV</sequence>
<feature type="domain" description="N-acetyltransferase" evidence="3">
    <location>
        <begin position="1"/>
        <end position="146"/>
    </location>
</feature>
<dbReference type="OrthoDB" id="9805924at2"/>
<dbReference type="PANTHER" id="PTHR10545:SF42">
    <property type="entry name" value="ACETYLTRANSFERASE"/>
    <property type="match status" value="1"/>
</dbReference>
<dbReference type="STRING" id="1077947.SAMN05216227_1007112"/>
<keyword evidence="4" id="KW-0687">Ribonucleoprotein</keyword>
<reference evidence="4 5" key="1">
    <citation type="submission" date="2016-10" db="EMBL/GenBank/DDBJ databases">
        <authorList>
            <person name="de Groot N.N."/>
        </authorList>
    </citation>
    <scope>NUCLEOTIDE SEQUENCE [LARGE SCALE GENOMIC DNA]</scope>
    <source>
        <strain evidence="4 5">CGMCC 1.10836</strain>
    </source>
</reference>
<evidence type="ECO:0000313" key="4">
    <source>
        <dbReference type="EMBL" id="SEN10033.1"/>
    </source>
</evidence>
<proteinExistence type="predicted"/>
<dbReference type="InterPro" id="IPR016181">
    <property type="entry name" value="Acyl_CoA_acyltransferase"/>
</dbReference>
<evidence type="ECO:0000313" key="5">
    <source>
        <dbReference type="Proteomes" id="UP000183002"/>
    </source>
</evidence>
<dbReference type="GO" id="GO:0005840">
    <property type="term" value="C:ribosome"/>
    <property type="evidence" value="ECO:0007669"/>
    <property type="project" value="UniProtKB-KW"/>
</dbReference>
<dbReference type="RefSeq" id="WP_050519104.1">
    <property type="nucleotide sequence ID" value="NZ_FOCO01000007.1"/>
</dbReference>
<keyword evidence="4" id="KW-0689">Ribosomal protein</keyword>
<dbReference type="Proteomes" id="UP000183002">
    <property type="component" value="Unassembled WGS sequence"/>
</dbReference>
<keyword evidence="1" id="KW-0808">Transferase</keyword>
<dbReference type="Pfam" id="PF00583">
    <property type="entry name" value="Acetyltransf_1"/>
    <property type="match status" value="1"/>
</dbReference>